<proteinExistence type="inferred from homology"/>
<sequence>MPWWREHDENSILISDLNAPPSTDGPGKHEFVSPFQSSGDILAASGELLAHLQRSGLRFVPNSAAASMASWEQTLAAQFTSPATSAGVTSAGVTSAGVTSAGASEVLPENHVAASQTLAPTLQERPRDRQQPSPTPSRLTPVASSSVNSAPYPGVSLPVAEVVTALDSLSQSVAGCTRCKALASCRTQTVFGEGSPQPRFVFFGEAPGAEEDKTGRPFVGAAGQLLTKMIEAIQLKREDVYLLNTVKCRPPGNRNPAPDEVANCREYFETQLQLLRPEYIVCLGAVSSQALLQSKLSIGRLRQTFHQYHDSKVIAIYHPAYLLRNPDAKRAAWADLQMLMKDAGLR</sequence>
<evidence type="ECO:0000256" key="2">
    <source>
        <dbReference type="ARBA" id="ARBA00006521"/>
    </source>
</evidence>
<evidence type="ECO:0000256" key="7">
    <source>
        <dbReference type="ARBA" id="ARBA00022763"/>
    </source>
</evidence>
<keyword evidence="6" id="KW-0479">Metal-binding</keyword>
<comment type="similarity">
    <text evidence="2">Belongs to the uracil-DNA glycosylase (UDG) superfamily. Type 4 (UDGa) family.</text>
</comment>
<evidence type="ECO:0000313" key="15">
    <source>
        <dbReference type="Proteomes" id="UP000319908"/>
    </source>
</evidence>
<dbReference type="InterPro" id="IPR051536">
    <property type="entry name" value="UDG_Type-4/5"/>
</dbReference>
<comment type="caution">
    <text evidence="14">The sequence shown here is derived from an EMBL/GenBank/DDBJ whole genome shotgun (WGS) entry which is preliminary data.</text>
</comment>
<keyword evidence="5" id="KW-0004">4Fe-4S</keyword>
<feature type="compositionally biased region" description="Polar residues" evidence="12">
    <location>
        <begin position="136"/>
        <end position="148"/>
    </location>
</feature>
<dbReference type="GO" id="GO:0051539">
    <property type="term" value="F:4 iron, 4 sulfur cluster binding"/>
    <property type="evidence" value="ECO:0007669"/>
    <property type="project" value="UniProtKB-KW"/>
</dbReference>
<keyword evidence="11" id="KW-0234">DNA repair</keyword>
<evidence type="ECO:0000256" key="4">
    <source>
        <dbReference type="ARBA" id="ARBA00019403"/>
    </source>
</evidence>
<evidence type="ECO:0000313" key="14">
    <source>
        <dbReference type="EMBL" id="TWU10728.1"/>
    </source>
</evidence>
<dbReference type="PANTHER" id="PTHR33693:SF1">
    <property type="entry name" value="TYPE-4 URACIL-DNA GLYCOSYLASE"/>
    <property type="match status" value="1"/>
</dbReference>
<dbReference type="Pfam" id="PF03167">
    <property type="entry name" value="UDG"/>
    <property type="match status" value="1"/>
</dbReference>
<evidence type="ECO:0000256" key="10">
    <source>
        <dbReference type="ARBA" id="ARBA00023014"/>
    </source>
</evidence>
<evidence type="ECO:0000256" key="11">
    <source>
        <dbReference type="ARBA" id="ARBA00023204"/>
    </source>
</evidence>
<gene>
    <name evidence="14" type="ORF">Poly21_46340</name>
</gene>
<feature type="region of interest" description="Disordered" evidence="12">
    <location>
        <begin position="116"/>
        <end position="148"/>
    </location>
</feature>
<evidence type="ECO:0000256" key="3">
    <source>
        <dbReference type="ARBA" id="ARBA00012030"/>
    </source>
</evidence>
<dbReference type="GO" id="GO:0046872">
    <property type="term" value="F:metal ion binding"/>
    <property type="evidence" value="ECO:0007669"/>
    <property type="project" value="UniProtKB-KW"/>
</dbReference>
<reference evidence="14 15" key="1">
    <citation type="journal article" date="2020" name="Antonie Van Leeuwenhoek">
        <title>Rhodopirellula heiligendammensis sp. nov., Rhodopirellula pilleata sp. nov., and Rhodopirellula solitaria sp. nov. isolated from natural or artificial marine surfaces in Northern Germany and California, USA, and emended description of the genus Rhodopirellula.</title>
        <authorList>
            <person name="Kallscheuer N."/>
            <person name="Wiegand S."/>
            <person name="Jogler M."/>
            <person name="Boedeker C."/>
            <person name="Peeters S.H."/>
            <person name="Rast P."/>
            <person name="Heuer A."/>
            <person name="Jetten M.S.M."/>
            <person name="Rohde M."/>
            <person name="Jogler C."/>
        </authorList>
    </citation>
    <scope>NUCLEOTIDE SEQUENCE [LARGE SCALE GENOMIC DNA]</scope>
    <source>
        <strain evidence="14 15">Poly21</strain>
    </source>
</reference>
<dbReference type="GO" id="GO:0004844">
    <property type="term" value="F:uracil DNA N-glycosylase activity"/>
    <property type="evidence" value="ECO:0007669"/>
    <property type="project" value="UniProtKB-EC"/>
</dbReference>
<name>A0A5C6BFC0_9BACT</name>
<dbReference type="SMART" id="SM00986">
    <property type="entry name" value="UDG"/>
    <property type="match status" value="1"/>
</dbReference>
<keyword evidence="8" id="KW-0378">Hydrolase</keyword>
<dbReference type="CDD" id="cd10030">
    <property type="entry name" value="UDG-F4_TTUDGA_SPO1dp_like"/>
    <property type="match status" value="1"/>
</dbReference>
<dbReference type="InterPro" id="IPR005122">
    <property type="entry name" value="Uracil-DNA_glycosylase-like"/>
</dbReference>
<dbReference type="Gene3D" id="3.40.470.10">
    <property type="entry name" value="Uracil-DNA glycosylase-like domain"/>
    <property type="match status" value="1"/>
</dbReference>
<dbReference type="EMBL" id="SJPU01000003">
    <property type="protein sequence ID" value="TWU10728.1"/>
    <property type="molecule type" value="Genomic_DNA"/>
</dbReference>
<evidence type="ECO:0000256" key="1">
    <source>
        <dbReference type="ARBA" id="ARBA00001400"/>
    </source>
</evidence>
<dbReference type="GO" id="GO:0006281">
    <property type="term" value="P:DNA repair"/>
    <property type="evidence" value="ECO:0007669"/>
    <property type="project" value="UniProtKB-KW"/>
</dbReference>
<keyword evidence="15" id="KW-1185">Reference proteome</keyword>
<dbReference type="InterPro" id="IPR036895">
    <property type="entry name" value="Uracil-DNA_glycosylase-like_sf"/>
</dbReference>
<dbReference type="InterPro" id="IPR005273">
    <property type="entry name" value="Ura-DNA_glyco_family4"/>
</dbReference>
<protein>
    <recommendedName>
        <fullName evidence="4">Type-4 uracil-DNA glycosylase</fullName>
        <ecNumber evidence="3">3.2.2.27</ecNumber>
    </recommendedName>
</protein>
<dbReference type="SUPFAM" id="SSF52141">
    <property type="entry name" value="Uracil-DNA glycosylase-like"/>
    <property type="match status" value="1"/>
</dbReference>
<evidence type="ECO:0000259" key="13">
    <source>
        <dbReference type="SMART" id="SM00986"/>
    </source>
</evidence>
<evidence type="ECO:0000256" key="9">
    <source>
        <dbReference type="ARBA" id="ARBA00023004"/>
    </source>
</evidence>
<dbReference type="AlphaFoldDB" id="A0A5C6BFC0"/>
<organism evidence="14 15">
    <name type="scientific">Allorhodopirellula heiligendammensis</name>
    <dbReference type="NCBI Taxonomy" id="2714739"/>
    <lineage>
        <taxon>Bacteria</taxon>
        <taxon>Pseudomonadati</taxon>
        <taxon>Planctomycetota</taxon>
        <taxon>Planctomycetia</taxon>
        <taxon>Pirellulales</taxon>
        <taxon>Pirellulaceae</taxon>
        <taxon>Allorhodopirellula</taxon>
    </lineage>
</organism>
<evidence type="ECO:0000256" key="5">
    <source>
        <dbReference type="ARBA" id="ARBA00022485"/>
    </source>
</evidence>
<keyword evidence="10" id="KW-0411">Iron-sulfur</keyword>
<comment type="catalytic activity">
    <reaction evidence="1">
        <text>Hydrolyzes single-stranded DNA or mismatched double-stranded DNA and polynucleotides, releasing free uracil.</text>
        <dbReference type="EC" id="3.2.2.27"/>
    </reaction>
</comment>
<dbReference type="OrthoDB" id="5290748at2"/>
<dbReference type="Proteomes" id="UP000319908">
    <property type="component" value="Unassembled WGS sequence"/>
</dbReference>
<feature type="domain" description="Uracil-DNA glycosylase-like" evidence="13">
    <location>
        <begin position="191"/>
        <end position="337"/>
    </location>
</feature>
<accession>A0A5C6BFC0</accession>
<evidence type="ECO:0000256" key="8">
    <source>
        <dbReference type="ARBA" id="ARBA00022801"/>
    </source>
</evidence>
<keyword evidence="7" id="KW-0227">DNA damage</keyword>
<keyword evidence="9" id="KW-0408">Iron</keyword>
<evidence type="ECO:0000256" key="12">
    <source>
        <dbReference type="SAM" id="MobiDB-lite"/>
    </source>
</evidence>
<dbReference type="PANTHER" id="PTHR33693">
    <property type="entry name" value="TYPE-5 URACIL-DNA GLYCOSYLASE"/>
    <property type="match status" value="1"/>
</dbReference>
<dbReference type="SMART" id="SM00987">
    <property type="entry name" value="UreE_C"/>
    <property type="match status" value="1"/>
</dbReference>
<dbReference type="NCBIfam" id="TIGR00758">
    <property type="entry name" value="UDG_fam4"/>
    <property type="match status" value="1"/>
</dbReference>
<dbReference type="EC" id="3.2.2.27" evidence="3"/>
<evidence type="ECO:0000256" key="6">
    <source>
        <dbReference type="ARBA" id="ARBA00022723"/>
    </source>
</evidence>